<keyword evidence="2" id="KW-1185">Reference proteome</keyword>
<dbReference type="Proteomes" id="UP000708576">
    <property type="component" value="Unassembled WGS sequence"/>
</dbReference>
<comment type="caution">
    <text evidence="1">The sequence shown here is derived from an EMBL/GenBank/DDBJ whole genome shotgun (WGS) entry which is preliminary data.</text>
</comment>
<sequence>MKRYVEQLVEDLEVTLENAGNKLSLFFDTSDSTDYFPITDEDEGGILISDLIGMEKFVFPKVDYLNDIEAYELSNMMVKVFNAYGLNPIFWNEVSDKIRYGQLRDYIDHVVYPEKGALVDLEMCDYLPDHCPFASICPILSKRSTCCGSRRKRA</sequence>
<name>A0ABS5JUF1_9BACT</name>
<dbReference type="RefSeq" id="WP_212215734.1">
    <property type="nucleotide sequence ID" value="NZ_JAGUCO010000005.1"/>
</dbReference>
<organism evidence="1 2">
    <name type="scientific">Carboxylicivirga linearis</name>
    <dbReference type="NCBI Taxonomy" id="1628157"/>
    <lineage>
        <taxon>Bacteria</taxon>
        <taxon>Pseudomonadati</taxon>
        <taxon>Bacteroidota</taxon>
        <taxon>Bacteroidia</taxon>
        <taxon>Marinilabiliales</taxon>
        <taxon>Marinilabiliaceae</taxon>
        <taxon>Carboxylicivirga</taxon>
    </lineage>
</organism>
<gene>
    <name evidence="1" type="ORF">KEM10_09395</name>
</gene>
<proteinExistence type="predicted"/>
<dbReference type="EMBL" id="JAGUCO010000005">
    <property type="protein sequence ID" value="MBS2098494.1"/>
    <property type="molecule type" value="Genomic_DNA"/>
</dbReference>
<evidence type="ECO:0000313" key="1">
    <source>
        <dbReference type="EMBL" id="MBS2098494.1"/>
    </source>
</evidence>
<protein>
    <submittedName>
        <fullName evidence="1">Uncharacterized protein</fullName>
    </submittedName>
</protein>
<reference evidence="1 2" key="1">
    <citation type="journal article" date="2015" name="Int. J. Syst. Evol. Microbiol.">
        <title>Carboxylicivirga linearis sp. nov., isolated from a sea cucumber culture pond.</title>
        <authorList>
            <person name="Wang F.Q."/>
            <person name="Zhou Y.X."/>
            <person name="Lin X.Z."/>
            <person name="Chen G.J."/>
            <person name="Du Z.J."/>
        </authorList>
    </citation>
    <scope>NUCLEOTIDE SEQUENCE [LARGE SCALE GENOMIC DNA]</scope>
    <source>
        <strain evidence="1 2">FB218</strain>
    </source>
</reference>
<evidence type="ECO:0000313" key="2">
    <source>
        <dbReference type="Proteomes" id="UP000708576"/>
    </source>
</evidence>
<accession>A0ABS5JUF1</accession>